<gene>
    <name evidence="27" type="ORF">chiPu_0007861</name>
</gene>
<feature type="domain" description="PI3K/PI4K catalytic" evidence="24">
    <location>
        <begin position="2689"/>
        <end position="3003"/>
    </location>
</feature>
<dbReference type="Proteomes" id="UP000287033">
    <property type="component" value="Unassembled WGS sequence"/>
</dbReference>
<evidence type="ECO:0000256" key="18">
    <source>
        <dbReference type="ARBA" id="ARBA00023242"/>
    </source>
</evidence>
<evidence type="ECO:0000256" key="22">
    <source>
        <dbReference type="ARBA" id="ARBA00048977"/>
    </source>
</evidence>
<evidence type="ECO:0000256" key="19">
    <source>
        <dbReference type="ARBA" id="ARBA00023306"/>
    </source>
</evidence>
<evidence type="ECO:0000256" key="1">
    <source>
        <dbReference type="ARBA" id="ARBA00004123"/>
    </source>
</evidence>
<dbReference type="InterPro" id="IPR011009">
    <property type="entry name" value="Kinase-like_dom_sf"/>
</dbReference>
<dbReference type="GO" id="GO:0000724">
    <property type="term" value="P:double-strand break repair via homologous recombination"/>
    <property type="evidence" value="ECO:0007669"/>
    <property type="project" value="UniProtKB-ARBA"/>
</dbReference>
<dbReference type="GO" id="GO:0010506">
    <property type="term" value="P:regulation of autophagy"/>
    <property type="evidence" value="ECO:0007669"/>
    <property type="project" value="UniProtKB-ARBA"/>
</dbReference>
<evidence type="ECO:0000256" key="8">
    <source>
        <dbReference type="ARBA" id="ARBA00022553"/>
    </source>
</evidence>
<evidence type="ECO:0000256" key="3">
    <source>
        <dbReference type="ARBA" id="ARBA00004300"/>
    </source>
</evidence>
<keyword evidence="14" id="KW-0007">Acetylation</keyword>
<keyword evidence="19" id="KW-0131">Cell cycle</keyword>
<dbReference type="OMA" id="SEVYMKW"/>
<dbReference type="InterPro" id="IPR036940">
    <property type="entry name" value="PI3/4_kinase_cat_sf"/>
</dbReference>
<evidence type="ECO:0000313" key="27">
    <source>
        <dbReference type="EMBL" id="GCC29419.1"/>
    </source>
</evidence>
<keyword evidence="18 23" id="KW-0539">Nucleus</keyword>
<keyword evidence="6" id="KW-0963">Cytoplasm</keyword>
<dbReference type="GO" id="GO:0031410">
    <property type="term" value="C:cytoplasmic vesicle"/>
    <property type="evidence" value="ECO:0007669"/>
    <property type="project" value="UniProtKB-SubCell"/>
</dbReference>
<dbReference type="PROSITE" id="PS00916">
    <property type="entry name" value="PI3_4_KINASE_2"/>
    <property type="match status" value="1"/>
</dbReference>
<comment type="similarity">
    <text evidence="5 23">Belongs to the PI3/PI4-kinase family. ATM subfamily.</text>
</comment>
<keyword evidence="7 23" id="KW-0723">Serine/threonine-protein kinase</keyword>
<dbReference type="GO" id="GO:0042981">
    <property type="term" value="P:regulation of apoptotic process"/>
    <property type="evidence" value="ECO:0007669"/>
    <property type="project" value="UniProtKB-ARBA"/>
</dbReference>
<dbReference type="GO" id="GO:1904358">
    <property type="term" value="P:positive regulation of telomere maintenance via telomere lengthening"/>
    <property type="evidence" value="ECO:0007669"/>
    <property type="project" value="UniProtKB-ARBA"/>
</dbReference>
<accession>A0A401SG81</accession>
<keyword evidence="15" id="KW-0238">DNA-binding</keyword>
<dbReference type="InterPro" id="IPR003151">
    <property type="entry name" value="PIK-rel_kinase_FAT"/>
</dbReference>
<dbReference type="SMART" id="SM00146">
    <property type="entry name" value="PI3Kc"/>
    <property type="match status" value="1"/>
</dbReference>
<dbReference type="Pfam" id="PF02260">
    <property type="entry name" value="FATC"/>
    <property type="match status" value="1"/>
</dbReference>
<dbReference type="PANTHER" id="PTHR37079">
    <property type="entry name" value="SERINE/THREONINE-PROTEIN KINASE ATM"/>
    <property type="match status" value="1"/>
</dbReference>
<dbReference type="PROSITE" id="PS50290">
    <property type="entry name" value="PI3_4_KINASE_3"/>
    <property type="match status" value="1"/>
</dbReference>
<evidence type="ECO:0000256" key="23">
    <source>
        <dbReference type="RuleBase" id="RU365027"/>
    </source>
</evidence>
<keyword evidence="28" id="KW-1185">Reference proteome</keyword>
<dbReference type="CDD" id="cd05171">
    <property type="entry name" value="PIKKc_ATM"/>
    <property type="match status" value="1"/>
</dbReference>
<evidence type="ECO:0000256" key="16">
    <source>
        <dbReference type="ARBA" id="ARBA00023140"/>
    </source>
</evidence>
<dbReference type="GO" id="GO:0005654">
    <property type="term" value="C:nucleoplasm"/>
    <property type="evidence" value="ECO:0007669"/>
    <property type="project" value="UniProtKB-ARBA"/>
</dbReference>
<dbReference type="GO" id="GO:0010212">
    <property type="term" value="P:response to ionizing radiation"/>
    <property type="evidence" value="ECO:0007669"/>
    <property type="project" value="UniProtKB-ARBA"/>
</dbReference>
<dbReference type="GO" id="GO:0007127">
    <property type="term" value="P:meiosis I"/>
    <property type="evidence" value="ECO:0007669"/>
    <property type="project" value="UniProtKB-ARBA"/>
</dbReference>
<dbReference type="PROSITE" id="PS51189">
    <property type="entry name" value="FAT"/>
    <property type="match status" value="1"/>
</dbReference>
<dbReference type="Gene3D" id="3.30.1010.10">
    <property type="entry name" value="Phosphatidylinositol 3-kinase Catalytic Subunit, Chain A, domain 4"/>
    <property type="match status" value="1"/>
</dbReference>
<comment type="subcellular location">
    <subcellularLocation>
        <location evidence="3">Cytoplasm</location>
        <location evidence="3">Cytoskeleton</location>
        <location evidence="3">Microtubule organizing center</location>
        <location evidence="3">Centrosome</location>
    </subcellularLocation>
    <subcellularLocation>
        <location evidence="4">Cytoplasmic vesicle</location>
    </subcellularLocation>
    <subcellularLocation>
        <location evidence="1 23">Nucleus</location>
    </subcellularLocation>
    <subcellularLocation>
        <location evidence="2">Peroxisome</location>
    </subcellularLocation>
</comment>
<evidence type="ECO:0000256" key="6">
    <source>
        <dbReference type="ARBA" id="ARBA00022490"/>
    </source>
</evidence>
<dbReference type="GO" id="GO:1901701">
    <property type="term" value="P:cellular response to oxygen-containing compound"/>
    <property type="evidence" value="ECO:0007669"/>
    <property type="project" value="UniProtKB-ARBA"/>
</dbReference>
<comment type="catalytic activity">
    <reaction evidence="22">
        <text>L-seryl-[protein] + ATP = O-phospho-L-seryl-[protein] + ADP + H(+)</text>
        <dbReference type="Rhea" id="RHEA:17989"/>
        <dbReference type="Rhea" id="RHEA-COMP:9863"/>
        <dbReference type="Rhea" id="RHEA-COMP:11604"/>
        <dbReference type="ChEBI" id="CHEBI:15378"/>
        <dbReference type="ChEBI" id="CHEBI:29999"/>
        <dbReference type="ChEBI" id="CHEBI:30616"/>
        <dbReference type="ChEBI" id="CHEBI:83421"/>
        <dbReference type="ChEBI" id="CHEBI:456216"/>
        <dbReference type="EC" id="2.7.11.1"/>
    </reaction>
    <physiologicalReaction direction="left-to-right" evidence="22">
        <dbReference type="Rhea" id="RHEA:17990"/>
    </physiologicalReaction>
</comment>
<evidence type="ECO:0000256" key="12">
    <source>
        <dbReference type="ARBA" id="ARBA00022777"/>
    </source>
</evidence>
<keyword evidence="11 23" id="KW-0227">DNA damage</keyword>
<evidence type="ECO:0000256" key="7">
    <source>
        <dbReference type="ARBA" id="ARBA00022527"/>
    </source>
</evidence>
<dbReference type="Pfam" id="PF02259">
    <property type="entry name" value="FAT"/>
    <property type="match status" value="1"/>
</dbReference>
<keyword evidence="8" id="KW-0597">Phosphoprotein</keyword>
<dbReference type="GO" id="GO:0000077">
    <property type="term" value="P:DNA damage checkpoint signaling"/>
    <property type="evidence" value="ECO:0007669"/>
    <property type="project" value="UniProtKB-ARBA"/>
</dbReference>
<dbReference type="InterPro" id="IPR018936">
    <property type="entry name" value="PI3/4_kinase_CS"/>
</dbReference>
<evidence type="ECO:0000256" key="21">
    <source>
        <dbReference type="ARBA" id="ARBA00047899"/>
    </source>
</evidence>
<keyword evidence="13 23" id="KW-0067">ATP-binding</keyword>
<evidence type="ECO:0000256" key="2">
    <source>
        <dbReference type="ARBA" id="ARBA00004275"/>
    </source>
</evidence>
<dbReference type="SMART" id="SM01342">
    <property type="entry name" value="TAN"/>
    <property type="match status" value="1"/>
</dbReference>
<dbReference type="GO" id="GO:0010557">
    <property type="term" value="P:positive regulation of macromolecule biosynthetic process"/>
    <property type="evidence" value="ECO:0007669"/>
    <property type="project" value="UniProtKB-ARBA"/>
</dbReference>
<evidence type="ECO:0000256" key="13">
    <source>
        <dbReference type="ARBA" id="ARBA00022840"/>
    </source>
</evidence>
<dbReference type="GO" id="GO:1904262">
    <property type="term" value="P:negative regulation of TORC1 signaling"/>
    <property type="evidence" value="ECO:0007669"/>
    <property type="project" value="UniProtKB-ARBA"/>
</dbReference>
<feature type="domain" description="FATC" evidence="26">
    <location>
        <begin position="3030"/>
        <end position="3062"/>
    </location>
</feature>
<name>A0A401SG81_CHIPU</name>
<sequence>MSLVLHDLYLCCCQLDNDKTTERKKEVDKFKRLIRTPEVIEQLDRNSESKHPKQLNWDAVFRFLQRYIQKETECLQAANPNVSATTQANRQKKMQEIGSIMKYFIRWANKRGPRLKCQDLLKHIMDTLQNKFSCAAYGTDYSSILLKDILSIRKYWCEISQQQWSDLMNLYFKMFLKPSNDTNRVLVARIIHTLVRGCCFQCEGLTSRLFEFFAKAMQNARQEQVFAVIENIMSALNVFLNVCVTNCRIRVCKLGEEVFPTLLCIWTQRRPQDSLKEEIIEFFRLQLRAHHPKGAKVPEKGAFAADWLKWQNLLYSLYDTIVSEVSHIGSRGKYSGGTRHVAVKDNLVDLAADICHQLFDQGTRVFVSSVTDVDSPQSPSHQGTPNKRRRVELGWEVVRDGLQKSQSDFDMVPWLQITTVLVAKYPSSVPRNELVLILNILHQILSQQRRGEKISYVLCCLREIAVCQSQKSNLSSAQKLDLQKLWTKIWAITLRSISSQQTEAESFRLLEAILHGNLTVPDKDFWKIFSSSTCQPSSSAVKCLSRALAKCTLPDKVDGVAEHYLITTGDRPQTLREAIMRWLLGYRADEDVEENVALPSVVCRDFPNQLISQILVVLTLKDCKAGMDFFHSPSPESVLAGKNPDPDAKDGIVFSETEHLFLQTTFDETLNYSSTDVSLQNKKSVASRISVKHTLKNKLEEYLLSLVECLHSAMMVPPECQVRCADLIIGVLQGYADVAVISESDAYTSVLFQKAKSCILAAGEFISSAKNKLNEELKAMKTMVAVCSKCLHCPAKLWAKRSSSVLFLQLFPARFMNDLVQLCKQLLQAVHNGKSHDAGEVKDNIEDSFMEAQGSGSGDFFDDNDKTLEVDDYSDSSDSMVGTGAKSILAEENLTKHDFLLLDILRFLCCCTAAGQMHVLSFRSDDIRRKLLMLIQDTDRSISKSLHLHMYLILLKELPSEECVLPSDDISILVKPLLDLCSMYRYDQEVCSVILTHMLPLLSAQGIDPDELTDVQGKLLTTIGAFWHLSKEGKCNSQVRTALVRCMKALLEKDPHSKWTVLSIRGEELPVSEVYTEFLKDSHHQVRMLAAMSVNRLFQEFQVQDEFVQLKALPVKLQQNAFENVYMKVQAGMRFQSSEEELQDEKCNRRATLLTVISWIMCCSPICEKQALFAICQSFKENKLDPMLVKKILETVSNCLKYRNLESFMISHLDYLIHQWLRMNDSGYNLSTFPYVLLNCANLEEFCRSYYKILVPHLTVNSNMEEVKLIAACVKRNWKEVLADCLPKIMAYILPCFAYQDKNGSDSDMAQQRENASKVFDMLKEDDCLGKQQIDHLSHNRLPEIVVELLNTLYEPPNQDSGDGTQLVKFSGAMDPAPNPPYFPSSVIKATLEYISSCHKEKFKSLVAVLSKNPDSIQKILLAISKKAADNSSAYEKHRILMMYRLFVNLLLKEIKDGLGGVWAFVLRDVIYSLIHHINSWPSHKDDVTTRSFSLCCDLLNVTCKTAVDHCGDALASHLHVIVGTLIPLVHEQPEIRQQALELLKYLVITNQGNVNLCNAIRHLDSFPDLPDFRELRLTQEKIKYSKRLFTFLEEINHFLSVSSCDSLPLTRLVGLKDLKQQLELHKEDVKNLLKECQVGPESSVLVKLVINLLQLCKSASNHPAGKDILEAAGSCLGEIGPIDFSTITLQHKKDEIHCKATELFKENKFKLIFIILNVINNSLIDQCIEVRFAAATCAKNILATQSGHQFWELSKNDPLGPDPMLMYLHPFRTAKRKVQELPVGNSSRPSGNLDDDCLWIPQCGNHDKWLKTLTCTLLDSGGVRSEVLQLIKPICEVKTDFCQMALPYLIHDILLNDDDNSWQVLLSNHIQGFFNACCRMGSGSSRSTTPAIVDSETDNLPHGQIDITSRRTMLAVVDYLRKQKRRQLSTVWDDNFWLDLNYLEVALTAQSCAAHFTALLCAEIYADKIRSEEEEMKRASCKVARSLKFDESSQELTISSLSNKSKEETGIGLQELLIDVYRSIGEPDSLYGCGGGKMLHPLARIRTYEHEVLWDKALVTYDIEMNLPVSTRQAGIVQALQNFGLCHVLTTYLNGLEAENAEWCEELQEIYFQAAWRNMQWDHVPPCRNESSGPGYHESVYNALQSLKDEEFSAFHEILKFARVKEVEELCKGSLESVYSLYPTLCKLQILGELETIGQLLFRSATDDSLSKMHRKWEQQLQLLKDSDFTFQEPILAMRTVIQEMLIKKEMDGQRKDFIKGTLTEHLLQMAKLARAARNSQLAEKAIFQIKQHNPFGFGISTWQLEEAQVFWAKQEQSLSLDVLKQMIDKLEVNGDDSLMPLYVECLRLCGNWLAETCLESPGTIMQKYLEKAVTLSIQHKDTVHNGKMEAFLSLARFSDAQYQSIDNYMKSSEFENKRALLKNAKEEIHLIREHKFQTNRYVVKVQRECELDEKAMCALQEDRKQFLCKAVENYINCLQSGEEHDMRIFRLCSLWLENSNVPEVNNKMKNGAEKIPSYKFLPLMYQLAARMGTKMPGGQRFHEVLNKLIERTSLDHPHHTLFIILALSNANKDDILGKPEMLKRGKHTRKEVSHLDQERMDAASRIINTIRKSKAKMVKDIEKLCDALITLANMDASNWKTERKAIEIPSTQPITKLKDLDEVVIPTMELKVDPSGKYENMITVKSFKSQFRLAGGVNLPKIIDCVGSDGKERRQLVKGRDDLRQDAVMQQVFQMCNALLQKNADTRKRKLTIRTYKVIPLSQRSGILEWCTGTVPIGEYLVNPSEGSHKRYRPKDWSSLDCRKRMSEAQKLSFEGKYQVFMDVCENFRPVFRYFCMEKFLDAAVWFEKRLSYTRSVATSSIVCYIVGLGDRHVQNILIDEDSAELVHIDLGVAFEQGKILPTPETVPFRLTRDIVDGMGITGVEGVFRRCCEKTMEVMRSSQEALLTIVEVLLYDPLFDWTMNPLKALYLQQRPEEDADLHSTLNSTITGDESECDRKTTDVKSINKVAERVLLRLQEKLKGVESGAVLSVDGQVNLLIQQARDPKNLSRLFPGWQPWV</sequence>
<feature type="domain" description="FAT" evidence="25">
    <location>
        <begin position="1945"/>
        <end position="2572"/>
    </location>
</feature>
<proteinExistence type="inferred from homology"/>
<evidence type="ECO:0000259" key="24">
    <source>
        <dbReference type="PROSITE" id="PS50290"/>
    </source>
</evidence>
<evidence type="ECO:0000313" key="28">
    <source>
        <dbReference type="Proteomes" id="UP000287033"/>
    </source>
</evidence>
<evidence type="ECO:0000256" key="20">
    <source>
        <dbReference type="ARBA" id="ARBA00023329"/>
    </source>
</evidence>
<keyword evidence="9 23" id="KW-0808">Transferase</keyword>
<dbReference type="GO" id="GO:0032210">
    <property type="term" value="P:regulation of telomere maintenance via telomerase"/>
    <property type="evidence" value="ECO:0007669"/>
    <property type="project" value="UniProtKB-ARBA"/>
</dbReference>
<dbReference type="GO" id="GO:0003677">
    <property type="term" value="F:DNA binding"/>
    <property type="evidence" value="ECO:0007669"/>
    <property type="project" value="UniProtKB-KW"/>
</dbReference>
<keyword evidence="16" id="KW-0576">Peroxisome</keyword>
<dbReference type="Pfam" id="PF00454">
    <property type="entry name" value="PI3_PI4_kinase"/>
    <property type="match status" value="1"/>
</dbReference>
<dbReference type="PANTHER" id="PTHR37079:SF4">
    <property type="entry name" value="SERINE_THREONINE-PROTEIN KINASE ATM"/>
    <property type="match status" value="1"/>
</dbReference>
<dbReference type="GO" id="GO:0005777">
    <property type="term" value="C:peroxisome"/>
    <property type="evidence" value="ECO:0007669"/>
    <property type="project" value="UniProtKB-SubCell"/>
</dbReference>
<evidence type="ECO:0000256" key="4">
    <source>
        <dbReference type="ARBA" id="ARBA00004541"/>
    </source>
</evidence>
<dbReference type="InterPro" id="IPR021668">
    <property type="entry name" value="TAN"/>
</dbReference>
<dbReference type="GO" id="GO:0010468">
    <property type="term" value="P:regulation of gene expression"/>
    <property type="evidence" value="ECO:0007669"/>
    <property type="project" value="UniProtKB-ARBA"/>
</dbReference>
<dbReference type="SUPFAM" id="SSF56112">
    <property type="entry name" value="Protein kinase-like (PK-like)"/>
    <property type="match status" value="1"/>
</dbReference>
<keyword evidence="20" id="KW-0968">Cytoplasmic vesicle</keyword>
<protein>
    <recommendedName>
        <fullName evidence="23">non-specific serine/threonine protein kinase</fullName>
        <ecNumber evidence="23">2.7.11.1</ecNumber>
    </recommendedName>
</protein>
<evidence type="ECO:0000256" key="15">
    <source>
        <dbReference type="ARBA" id="ARBA00023125"/>
    </source>
</evidence>
<dbReference type="InterPro" id="IPR000403">
    <property type="entry name" value="PI3/4_kinase_cat_dom"/>
</dbReference>
<dbReference type="PROSITE" id="PS00915">
    <property type="entry name" value="PI3_4_KINASE_1"/>
    <property type="match status" value="1"/>
</dbReference>
<comment type="caution">
    <text evidence="27">The sequence shown here is derived from an EMBL/GenBank/DDBJ whole genome shotgun (WGS) entry which is preliminary data.</text>
</comment>
<dbReference type="GO" id="GO:0004674">
    <property type="term" value="F:protein serine/threonine kinase activity"/>
    <property type="evidence" value="ECO:0007669"/>
    <property type="project" value="UniProtKB-KW"/>
</dbReference>
<evidence type="ECO:0000256" key="14">
    <source>
        <dbReference type="ARBA" id="ARBA00022990"/>
    </source>
</evidence>
<comment type="catalytic activity">
    <reaction evidence="21 23">
        <text>L-threonyl-[protein] + ATP = O-phospho-L-threonyl-[protein] + ADP + H(+)</text>
        <dbReference type="Rhea" id="RHEA:46608"/>
        <dbReference type="Rhea" id="RHEA-COMP:11060"/>
        <dbReference type="Rhea" id="RHEA-COMP:11605"/>
        <dbReference type="ChEBI" id="CHEBI:15378"/>
        <dbReference type="ChEBI" id="CHEBI:30013"/>
        <dbReference type="ChEBI" id="CHEBI:30616"/>
        <dbReference type="ChEBI" id="CHEBI:61977"/>
        <dbReference type="ChEBI" id="CHEBI:456216"/>
        <dbReference type="EC" id="2.7.11.1"/>
    </reaction>
</comment>
<dbReference type="EC" id="2.7.11.1" evidence="23"/>
<dbReference type="InterPro" id="IPR038980">
    <property type="entry name" value="ATM_plant"/>
</dbReference>
<dbReference type="GO" id="GO:0106310">
    <property type="term" value="F:protein serine kinase activity"/>
    <property type="evidence" value="ECO:0007669"/>
    <property type="project" value="RHEA"/>
</dbReference>
<dbReference type="EMBL" id="BEZZ01000249">
    <property type="protein sequence ID" value="GCC29419.1"/>
    <property type="molecule type" value="Genomic_DNA"/>
</dbReference>
<keyword evidence="17" id="KW-0206">Cytoskeleton</keyword>
<organism evidence="27 28">
    <name type="scientific">Chiloscyllium punctatum</name>
    <name type="common">Brownbanded bambooshark</name>
    <name type="synonym">Hemiscyllium punctatum</name>
    <dbReference type="NCBI Taxonomy" id="137246"/>
    <lineage>
        <taxon>Eukaryota</taxon>
        <taxon>Metazoa</taxon>
        <taxon>Chordata</taxon>
        <taxon>Craniata</taxon>
        <taxon>Vertebrata</taxon>
        <taxon>Chondrichthyes</taxon>
        <taxon>Elasmobranchii</taxon>
        <taxon>Galeomorphii</taxon>
        <taxon>Galeoidea</taxon>
        <taxon>Orectolobiformes</taxon>
        <taxon>Hemiscylliidae</taxon>
        <taxon>Chiloscyllium</taxon>
    </lineage>
</organism>
<evidence type="ECO:0000256" key="10">
    <source>
        <dbReference type="ARBA" id="ARBA00022741"/>
    </source>
</evidence>
<dbReference type="InterPro" id="IPR014009">
    <property type="entry name" value="PIK_FAT"/>
</dbReference>
<dbReference type="FunFam" id="1.10.1070.11:FF:000011">
    <property type="entry name" value="Serine-protein kinase ATM"/>
    <property type="match status" value="1"/>
</dbReference>
<evidence type="ECO:0000256" key="17">
    <source>
        <dbReference type="ARBA" id="ARBA00023212"/>
    </source>
</evidence>
<dbReference type="FunFam" id="3.30.1010.10:FF:000015">
    <property type="entry name" value="Serine-protein kinase ATM"/>
    <property type="match status" value="1"/>
</dbReference>
<dbReference type="InterPro" id="IPR016024">
    <property type="entry name" value="ARM-type_fold"/>
</dbReference>
<dbReference type="GO" id="GO:0043068">
    <property type="term" value="P:positive regulation of programmed cell death"/>
    <property type="evidence" value="ECO:0007669"/>
    <property type="project" value="UniProtKB-ARBA"/>
</dbReference>
<dbReference type="SUPFAM" id="SSF48371">
    <property type="entry name" value="ARM repeat"/>
    <property type="match status" value="1"/>
</dbReference>
<evidence type="ECO:0000259" key="26">
    <source>
        <dbReference type="PROSITE" id="PS51190"/>
    </source>
</evidence>
<evidence type="ECO:0000256" key="5">
    <source>
        <dbReference type="ARBA" id="ARBA00010769"/>
    </source>
</evidence>
<dbReference type="STRING" id="137246.A0A401SG81"/>
<keyword evidence="12 23" id="KW-0418">Kinase</keyword>
<dbReference type="GO" id="GO:0005813">
    <property type="term" value="C:centrosome"/>
    <property type="evidence" value="ECO:0007669"/>
    <property type="project" value="UniProtKB-SubCell"/>
</dbReference>
<evidence type="ECO:0000256" key="11">
    <source>
        <dbReference type="ARBA" id="ARBA00022763"/>
    </source>
</evidence>
<dbReference type="InterPro" id="IPR044107">
    <property type="entry name" value="PIKKc_ATM"/>
</dbReference>
<dbReference type="Gene3D" id="1.10.1070.11">
    <property type="entry name" value="Phosphatidylinositol 3-/4-kinase, catalytic domain"/>
    <property type="match status" value="1"/>
</dbReference>
<dbReference type="GO" id="GO:0005524">
    <property type="term" value="F:ATP binding"/>
    <property type="evidence" value="ECO:0007669"/>
    <property type="project" value="UniProtKB-KW"/>
</dbReference>
<reference evidence="27 28" key="1">
    <citation type="journal article" date="2018" name="Nat. Ecol. Evol.">
        <title>Shark genomes provide insights into elasmobranch evolution and the origin of vertebrates.</title>
        <authorList>
            <person name="Hara Y"/>
            <person name="Yamaguchi K"/>
            <person name="Onimaru K"/>
            <person name="Kadota M"/>
            <person name="Koyanagi M"/>
            <person name="Keeley SD"/>
            <person name="Tatsumi K"/>
            <person name="Tanaka K"/>
            <person name="Motone F"/>
            <person name="Kageyama Y"/>
            <person name="Nozu R"/>
            <person name="Adachi N"/>
            <person name="Nishimura O"/>
            <person name="Nakagawa R"/>
            <person name="Tanegashima C"/>
            <person name="Kiyatake I"/>
            <person name="Matsumoto R"/>
            <person name="Murakumo K"/>
            <person name="Nishida K"/>
            <person name="Terakita A"/>
            <person name="Kuratani S"/>
            <person name="Sato K"/>
            <person name="Hyodo S Kuraku.S."/>
        </authorList>
    </citation>
    <scope>NUCLEOTIDE SEQUENCE [LARGE SCALE GENOMIC DNA]</scope>
</reference>
<dbReference type="SMART" id="SM01343">
    <property type="entry name" value="FATC"/>
    <property type="match status" value="1"/>
</dbReference>
<dbReference type="PROSITE" id="PS51190">
    <property type="entry name" value="FATC"/>
    <property type="match status" value="1"/>
</dbReference>
<dbReference type="InterPro" id="IPR003152">
    <property type="entry name" value="FATC_dom"/>
</dbReference>
<dbReference type="OrthoDB" id="381190at2759"/>
<keyword evidence="10 23" id="KW-0547">Nucleotide-binding</keyword>
<evidence type="ECO:0000256" key="9">
    <source>
        <dbReference type="ARBA" id="ARBA00022679"/>
    </source>
</evidence>
<dbReference type="Pfam" id="PF11640">
    <property type="entry name" value="TAN"/>
    <property type="match status" value="1"/>
</dbReference>
<evidence type="ECO:0000259" key="25">
    <source>
        <dbReference type="PROSITE" id="PS51189"/>
    </source>
</evidence>